<dbReference type="AlphaFoldDB" id="A0A4Q2DRA0"/>
<evidence type="ECO:0000313" key="3">
    <source>
        <dbReference type="Proteomes" id="UP000290288"/>
    </source>
</evidence>
<feature type="region of interest" description="Disordered" evidence="1">
    <location>
        <begin position="51"/>
        <end position="159"/>
    </location>
</feature>
<dbReference type="OrthoDB" id="10288209at2759"/>
<organism evidence="2 3">
    <name type="scientific">Candolleomyces aberdarensis</name>
    <dbReference type="NCBI Taxonomy" id="2316362"/>
    <lineage>
        <taxon>Eukaryota</taxon>
        <taxon>Fungi</taxon>
        <taxon>Dikarya</taxon>
        <taxon>Basidiomycota</taxon>
        <taxon>Agaricomycotina</taxon>
        <taxon>Agaricomycetes</taxon>
        <taxon>Agaricomycetidae</taxon>
        <taxon>Agaricales</taxon>
        <taxon>Agaricineae</taxon>
        <taxon>Psathyrellaceae</taxon>
        <taxon>Candolleomyces</taxon>
    </lineage>
</organism>
<comment type="caution">
    <text evidence="2">The sequence shown here is derived from an EMBL/GenBank/DDBJ whole genome shotgun (WGS) entry which is preliminary data.</text>
</comment>
<feature type="compositionally biased region" description="Basic and acidic residues" evidence="1">
    <location>
        <begin position="129"/>
        <end position="140"/>
    </location>
</feature>
<proteinExistence type="predicted"/>
<dbReference type="EMBL" id="SDEE01000108">
    <property type="protein sequence ID" value="RXW21425.1"/>
    <property type="molecule type" value="Genomic_DNA"/>
</dbReference>
<reference evidence="2 3" key="1">
    <citation type="submission" date="2019-01" db="EMBL/GenBank/DDBJ databases">
        <title>Draft genome sequence of Psathyrella aberdarensis IHI B618.</title>
        <authorList>
            <person name="Buettner E."/>
            <person name="Kellner H."/>
        </authorList>
    </citation>
    <scope>NUCLEOTIDE SEQUENCE [LARGE SCALE GENOMIC DNA]</scope>
    <source>
        <strain evidence="2 3">IHI B618</strain>
    </source>
</reference>
<evidence type="ECO:0000313" key="2">
    <source>
        <dbReference type="EMBL" id="RXW21425.1"/>
    </source>
</evidence>
<accession>A0A4Q2DRA0</accession>
<name>A0A4Q2DRA0_9AGAR</name>
<sequence length="168" mass="17726">MSSYSSTGADTTTVTLVQTSGFRISNNNTYHTGSKHESPVYVMQSGVYHLASPGDVRQPPNDDRPPAVRNPNAHTLDGHFSGLTIHSSTGSRNSELGLARYTSRSSKKADKTGAGSGEGVSKGETLLDPDEKVARARDDTGAPMVAADTSPHPFIISRGNEITDGVLL</sequence>
<gene>
    <name evidence="2" type="ORF">EST38_g4414</name>
</gene>
<protein>
    <submittedName>
        <fullName evidence="2">Uncharacterized protein</fullName>
    </submittedName>
</protein>
<evidence type="ECO:0000256" key="1">
    <source>
        <dbReference type="SAM" id="MobiDB-lite"/>
    </source>
</evidence>
<keyword evidence="3" id="KW-1185">Reference proteome</keyword>
<dbReference type="Proteomes" id="UP000290288">
    <property type="component" value="Unassembled WGS sequence"/>
</dbReference>
<feature type="compositionally biased region" description="Polar residues" evidence="1">
    <location>
        <begin position="84"/>
        <end position="94"/>
    </location>
</feature>